<dbReference type="NCBIfam" id="TIGR00177">
    <property type="entry name" value="molyb_syn"/>
    <property type="match status" value="1"/>
</dbReference>
<sequence>MKTAILTLSDKGSRGERTDASGPALVSWLAERGAETVRTAIIPDEAALIEETLRNWADSGEFDLILTTGGTGVSPRDVTPDATVKILDRLIPGFGEVMRMRSLQKTPHAMISRAVAGIRKATLIINLPGSPRGAVENLEAVWPAVPHAVEKIQGDTRDCAPPATDSAK</sequence>
<evidence type="ECO:0000256" key="4">
    <source>
        <dbReference type="ARBA" id="ARBA00023150"/>
    </source>
</evidence>
<reference evidence="10 11" key="1">
    <citation type="journal article" date="2015" name="Genome Announc.">
        <title>Complete Genome of Geobacter pickeringii G13T, a Metal-Reducing Isolate from Sedimentary Kaolin Deposits.</title>
        <authorList>
            <person name="Badalamenti J.P."/>
            <person name="Bond D.R."/>
        </authorList>
    </citation>
    <scope>NUCLEOTIDE SEQUENCE [LARGE SCALE GENOMIC DNA]</scope>
    <source>
        <strain evidence="10 11">G13</strain>
    </source>
</reference>
<dbReference type="HOGENOM" id="CLU_077358_1_1_7"/>
<dbReference type="CDD" id="cd00886">
    <property type="entry name" value="MogA_MoaB"/>
    <property type="match status" value="1"/>
</dbReference>
<evidence type="ECO:0000256" key="8">
    <source>
        <dbReference type="SAM" id="MobiDB-lite"/>
    </source>
</evidence>
<feature type="region of interest" description="Disordered" evidence="8">
    <location>
        <begin position="1"/>
        <end position="20"/>
    </location>
</feature>
<dbReference type="NCBIfam" id="NF006932">
    <property type="entry name" value="PRK09417.1"/>
    <property type="match status" value="1"/>
</dbReference>
<comment type="function">
    <text evidence="6">Catalyzes the adenylation of molybdopterin as part of the biosynthesis of the molybdenum-cofactor.</text>
</comment>
<dbReference type="PROSITE" id="PS01078">
    <property type="entry name" value="MOCF_BIOSYNTHESIS_1"/>
    <property type="match status" value="1"/>
</dbReference>
<evidence type="ECO:0000256" key="7">
    <source>
        <dbReference type="PIRNR" id="PIRNR006443"/>
    </source>
</evidence>
<dbReference type="Gene3D" id="3.40.980.10">
    <property type="entry name" value="MoaB/Mog-like domain"/>
    <property type="match status" value="1"/>
</dbReference>
<dbReference type="SMART" id="SM00852">
    <property type="entry name" value="MoCF_biosynth"/>
    <property type="match status" value="1"/>
</dbReference>
<dbReference type="STRING" id="345632.GPICK_04515"/>
<evidence type="ECO:0000313" key="10">
    <source>
        <dbReference type="EMBL" id="AJE02727.1"/>
    </source>
</evidence>
<comment type="function">
    <text evidence="7">May be involved in the biosynthesis of molybdopterin.</text>
</comment>
<dbReference type="InterPro" id="IPR001453">
    <property type="entry name" value="MoaB/Mog_dom"/>
</dbReference>
<dbReference type="InterPro" id="IPR012245">
    <property type="entry name" value="MoaB"/>
</dbReference>
<dbReference type="AlphaFoldDB" id="A0A0B5B849"/>
<keyword evidence="4 7" id="KW-0501">Molybdenum cofactor biosynthesis</keyword>
<dbReference type="GO" id="GO:0061598">
    <property type="term" value="F:molybdopterin adenylyltransferase activity"/>
    <property type="evidence" value="ECO:0007669"/>
    <property type="project" value="UniProtKB-EC"/>
</dbReference>
<proteinExistence type="inferred from homology"/>
<dbReference type="OrthoDB" id="9784492at2"/>
<feature type="domain" description="MoaB/Mog" evidence="9">
    <location>
        <begin position="4"/>
        <end position="148"/>
    </location>
</feature>
<dbReference type="RefSeq" id="WP_039740847.1">
    <property type="nucleotide sequence ID" value="NZ_CP009788.1"/>
</dbReference>
<gene>
    <name evidence="10" type="ORF">GPICK_04515</name>
</gene>
<evidence type="ECO:0000256" key="5">
    <source>
        <dbReference type="ARBA" id="ARBA00051131"/>
    </source>
</evidence>
<keyword evidence="11" id="KW-1185">Reference proteome</keyword>
<organism evidence="10 11">
    <name type="scientific">Geobacter pickeringii</name>
    <dbReference type="NCBI Taxonomy" id="345632"/>
    <lineage>
        <taxon>Bacteria</taxon>
        <taxon>Pseudomonadati</taxon>
        <taxon>Thermodesulfobacteriota</taxon>
        <taxon>Desulfuromonadia</taxon>
        <taxon>Geobacterales</taxon>
        <taxon>Geobacteraceae</taxon>
        <taxon>Geobacter</taxon>
    </lineage>
</organism>
<dbReference type="GO" id="GO:0006777">
    <property type="term" value="P:Mo-molybdopterin cofactor biosynthetic process"/>
    <property type="evidence" value="ECO:0007669"/>
    <property type="project" value="UniProtKB-UniRule"/>
</dbReference>
<evidence type="ECO:0000259" key="9">
    <source>
        <dbReference type="SMART" id="SM00852"/>
    </source>
</evidence>
<comment type="similarity">
    <text evidence="2 7">Belongs to the MoaB/Mog family.</text>
</comment>
<dbReference type="UniPathway" id="UPA00344"/>
<dbReference type="Proteomes" id="UP000057609">
    <property type="component" value="Chromosome"/>
</dbReference>
<evidence type="ECO:0000256" key="2">
    <source>
        <dbReference type="ARBA" id="ARBA00006112"/>
    </source>
</evidence>
<evidence type="ECO:0000313" key="11">
    <source>
        <dbReference type="Proteomes" id="UP000057609"/>
    </source>
</evidence>
<dbReference type="EMBL" id="CP009788">
    <property type="protein sequence ID" value="AJE02727.1"/>
    <property type="molecule type" value="Genomic_DNA"/>
</dbReference>
<dbReference type="InterPro" id="IPR036425">
    <property type="entry name" value="MoaB/Mog-like_dom_sf"/>
</dbReference>
<dbReference type="KEGG" id="gpi:GPICK_04515"/>
<dbReference type="PIRSF" id="PIRSF006443">
    <property type="entry name" value="MoaB"/>
    <property type="match status" value="1"/>
</dbReference>
<dbReference type="PANTHER" id="PTHR43764">
    <property type="entry name" value="MOLYBDENUM COFACTOR BIOSYNTHESIS"/>
    <property type="match status" value="1"/>
</dbReference>
<dbReference type="SUPFAM" id="SSF53218">
    <property type="entry name" value="Molybdenum cofactor biosynthesis proteins"/>
    <property type="match status" value="1"/>
</dbReference>
<dbReference type="PANTHER" id="PTHR43764:SF1">
    <property type="entry name" value="MOLYBDOPTERIN MOLYBDOTRANSFERASE"/>
    <property type="match status" value="1"/>
</dbReference>
<protein>
    <recommendedName>
        <fullName evidence="3 7">Molybdenum cofactor biosynthesis protein B</fullName>
    </recommendedName>
</protein>
<accession>A0A0B5B849</accession>
<dbReference type="Pfam" id="PF00994">
    <property type="entry name" value="MoCF_biosynth"/>
    <property type="match status" value="1"/>
</dbReference>
<comment type="pathway">
    <text evidence="1 7">Cofactor biosynthesis; molybdopterin biosynthesis.</text>
</comment>
<name>A0A0B5B849_9BACT</name>
<evidence type="ECO:0000256" key="3">
    <source>
        <dbReference type="ARBA" id="ARBA00015262"/>
    </source>
</evidence>
<dbReference type="InterPro" id="IPR051920">
    <property type="entry name" value="MPT_Adenylyltrnsfr/MoaC-Rel"/>
</dbReference>
<evidence type="ECO:0000256" key="6">
    <source>
        <dbReference type="ARBA" id="ARBA00058212"/>
    </source>
</evidence>
<evidence type="ECO:0000256" key="1">
    <source>
        <dbReference type="ARBA" id="ARBA00005046"/>
    </source>
</evidence>
<comment type="catalytic activity">
    <reaction evidence="5">
        <text>molybdopterin + ATP + H(+) = adenylyl-molybdopterin + diphosphate</text>
        <dbReference type="Rhea" id="RHEA:31331"/>
        <dbReference type="ChEBI" id="CHEBI:15378"/>
        <dbReference type="ChEBI" id="CHEBI:30616"/>
        <dbReference type="ChEBI" id="CHEBI:33019"/>
        <dbReference type="ChEBI" id="CHEBI:58698"/>
        <dbReference type="ChEBI" id="CHEBI:62727"/>
        <dbReference type="EC" id="2.7.7.75"/>
    </reaction>
</comment>
<dbReference type="InterPro" id="IPR008284">
    <property type="entry name" value="MoCF_biosynth_CS"/>
</dbReference>